<dbReference type="InterPro" id="IPR050726">
    <property type="entry name" value="mGluR"/>
</dbReference>
<evidence type="ECO:0000256" key="8">
    <source>
        <dbReference type="SAM" id="Phobius"/>
    </source>
</evidence>
<organism evidence="11 12">
    <name type="scientific">Aplysia californica</name>
    <name type="common">California sea hare</name>
    <dbReference type="NCBI Taxonomy" id="6500"/>
    <lineage>
        <taxon>Eukaryota</taxon>
        <taxon>Metazoa</taxon>
        <taxon>Spiralia</taxon>
        <taxon>Lophotrochozoa</taxon>
        <taxon>Mollusca</taxon>
        <taxon>Gastropoda</taxon>
        <taxon>Heterobranchia</taxon>
        <taxon>Euthyneura</taxon>
        <taxon>Tectipleura</taxon>
        <taxon>Aplysiida</taxon>
        <taxon>Aplysioidea</taxon>
        <taxon>Aplysiidae</taxon>
        <taxon>Aplysia</taxon>
    </lineage>
</organism>
<dbReference type="SUPFAM" id="SSF53822">
    <property type="entry name" value="Periplasmic binding protein-like I"/>
    <property type="match status" value="2"/>
</dbReference>
<dbReference type="RefSeq" id="XP_005105500.2">
    <property type="nucleotide sequence ID" value="XM_005105443.3"/>
</dbReference>
<dbReference type="PRINTS" id="PR00248">
    <property type="entry name" value="GPCRMGR"/>
</dbReference>
<keyword evidence="3 8" id="KW-1133">Transmembrane helix</keyword>
<evidence type="ECO:0000256" key="1">
    <source>
        <dbReference type="ARBA" id="ARBA00004141"/>
    </source>
</evidence>
<feature type="region of interest" description="Disordered" evidence="7">
    <location>
        <begin position="1400"/>
        <end position="1515"/>
    </location>
</feature>
<dbReference type="PANTHER" id="PTHR24060">
    <property type="entry name" value="METABOTROPIC GLUTAMATE RECEPTOR"/>
    <property type="match status" value="1"/>
</dbReference>
<accession>A0ABM0JZY8</accession>
<keyword evidence="4 8" id="KW-0472">Membrane</keyword>
<feature type="compositionally biased region" description="Polar residues" evidence="7">
    <location>
        <begin position="1103"/>
        <end position="1112"/>
    </location>
</feature>
<keyword evidence="9" id="KW-0732">Signal</keyword>
<dbReference type="GeneID" id="101856598"/>
<protein>
    <submittedName>
        <fullName evidence="12">Uncharacterized protein LOC101856598</fullName>
    </submittedName>
</protein>
<evidence type="ECO:0000256" key="6">
    <source>
        <dbReference type="ARBA" id="ARBA00023180"/>
    </source>
</evidence>
<dbReference type="InterPro" id="IPR000337">
    <property type="entry name" value="GPCR_3"/>
</dbReference>
<sequence>MCRESTRIVCLLITACLRYVAAHDECGDHVFPGETDVDIKLPAIFGMRQSEEGICQSWSKIALQQAIALNWVTSLLNGANSSSNETFIPGVKFGIDVYDDCMVSYLTARHAGDIASKIKRSNMCSLNETNGELQPVIAGVLGTSVSQTTTILADILKSTHVPVLGISATLPELGDKSKYPGFLRTVPSDLKQAQTIIELAKKYKWTYIVGVHTTDNYGRQGMSEVHRLARQNSICLSFLEAIDTQEQPSRDKMETFVRQTLFGRVAKSRDTLGVIYFGLQDGLLNLLRFIKERRSAWHNAQYYMEKIHFIASDAVGPSEELNELLQEYKSKIILVSPPKADVKSFEDHFFSFLSSPPPWASGGSWQTAMKRIIREEYSCPGYNFTAESLESCNLQSKVRFYGYLTAALDSVYLIANTVRALHQNLCNNPGMCTALRTLLESGVFSNYEILDLNYNGIREEFLPWEFANEGRHLQNVSGDFQSIDGVLYSLQTNQGAGYEHIGTYKNGSVFLLPGIPAIMEPSECKEICSEPECEGIDKMHFLYQEGSVIILGFYSVHWGSDGFGCGDFRDESMSYVALSAFLNSIKNLRKSTGTNFGYLILDDCYNPLTASRMVVKVLSGDLNITDPVSGQRFDPQRVTVAVGAQSSPVTMAVLPVLRALGIPLISYSSTNPDLDNRNTYPYFSRTVSSDAIQSKVIKLILEQLKVTYVGAMIIQNSYGLGLFDLFRNMAEEEQICVDDPFEMTKDTPIEEIRAQLAKYRDKRIQVVVAFAMDTIASKILEAVTQDDTFVFVASEAWGPNPSIIEGFRGERARGSLVLGVSTALELNYGLKDYMSRIHPFHTDSDVWLKEFWQAYFRCDMPGGFDNTHNIVCKEEAAGQNYFSVQDLQDLTTSPLSVHSTIATMSAGTAVQSLFNANERLPFDPEKITLAIRNVNLQSSTGFSFSPFLPDGNGNGGFEIYSVQPEGSSFVYKLVGNYTNSQKLSLDWSKVKFYGETGREVDSLTSSCLYQSSCKVCAHNPTSTPSVPAGSTEAQQSPPDNDSSSSALVIALGIVIALLALVIIAVIIAVIFFCKKKSFWKDRTYTEPGKVVYITESSVASSHHSNQYTAVSGSSQEHPVPPPPPTARSSSSVGQNKDGVINRAFSDILIPGAQVHVEPRTRSGSQSQENIAGGGYSTSSDDRSRSEVSSEPPLPRPHMPMNSIRTDSPLTSNTSDSSNSQVRYITPSTHHSQPRFFLHEGDISSQVIEAPPVGSTIYGNLPHDGHVVGAAASVAAPQNQIVFDNVHKVYTLDSPIYSAANNLYSTKPAYWLVKQADDNLVPYENLAPGADVVAGNSSYPAGGIVSPQTVTFPQELVQNQAVVVPNNQTLPLNNPVVLRPGQELILGVDGIPSLCDRSGRVGHSGVDDDPHSYTGLILSPPAPHRTRRAVSNDYITPIPPPDSDFEQAERSHAHPGHNMQDFSVQAESPGNSTRCDDGSSHKQRQMSPNTQETFAQNQQTQQVNEKHSQIPTNDNCEIKGNYSAGIIPPIVATTDSRVNASPVNGHIPQTNTVESLTSNPLTLSSFPSSTTYNASASVTQADRSRSAEPSSSEESTAIQAGSPIRDPTPPHDTDVAGNKMPGSVALQDSSNGVQRRLKVLNSPRTSQSPRVSDIPEVSSEV</sequence>
<proteinExistence type="predicted"/>
<keyword evidence="6" id="KW-0325">Glycoprotein</keyword>
<feature type="compositionally biased region" description="Polar residues" evidence="7">
    <location>
        <begin position="1571"/>
        <end position="1580"/>
    </location>
</feature>
<dbReference type="Pfam" id="PF01094">
    <property type="entry name" value="ANF_receptor"/>
    <property type="match status" value="2"/>
</dbReference>
<keyword evidence="2 8" id="KW-0812">Transmembrane</keyword>
<evidence type="ECO:0000256" key="9">
    <source>
        <dbReference type="SAM" id="SignalP"/>
    </source>
</evidence>
<feature type="chain" id="PRO_5047280675" evidence="9">
    <location>
        <begin position="23"/>
        <end position="1660"/>
    </location>
</feature>
<evidence type="ECO:0000256" key="7">
    <source>
        <dbReference type="SAM" id="MobiDB-lite"/>
    </source>
</evidence>
<dbReference type="InterPro" id="IPR028082">
    <property type="entry name" value="Peripla_BP_I"/>
</dbReference>
<dbReference type="Gene3D" id="3.40.50.2300">
    <property type="match status" value="4"/>
</dbReference>
<evidence type="ECO:0000256" key="5">
    <source>
        <dbReference type="ARBA" id="ARBA00023170"/>
    </source>
</evidence>
<evidence type="ECO:0000256" key="3">
    <source>
        <dbReference type="ARBA" id="ARBA00022989"/>
    </source>
</evidence>
<keyword evidence="5" id="KW-0675">Receptor</keyword>
<feature type="region of interest" description="Disordered" evidence="7">
    <location>
        <begin position="1103"/>
        <end position="1135"/>
    </location>
</feature>
<comment type="subcellular location">
    <subcellularLocation>
        <location evidence="1">Membrane</location>
        <topology evidence="1">Multi-pass membrane protein</topology>
    </subcellularLocation>
</comment>
<feature type="signal peptide" evidence="9">
    <location>
        <begin position="1"/>
        <end position="22"/>
    </location>
</feature>
<evidence type="ECO:0000313" key="12">
    <source>
        <dbReference type="RefSeq" id="XP_005105500.2"/>
    </source>
</evidence>
<feature type="transmembrane region" description="Helical" evidence="8">
    <location>
        <begin position="1046"/>
        <end position="1072"/>
    </location>
</feature>
<feature type="domain" description="Receptor ligand binding region" evidence="10">
    <location>
        <begin position="591"/>
        <end position="963"/>
    </location>
</feature>
<evidence type="ECO:0000256" key="2">
    <source>
        <dbReference type="ARBA" id="ARBA00022692"/>
    </source>
</evidence>
<name>A0ABM0JZY8_APLCA</name>
<feature type="region of interest" description="Disordered" evidence="7">
    <location>
        <begin position="1564"/>
        <end position="1660"/>
    </location>
</feature>
<evidence type="ECO:0000259" key="10">
    <source>
        <dbReference type="Pfam" id="PF01094"/>
    </source>
</evidence>
<feature type="domain" description="Receptor ligand binding region" evidence="10">
    <location>
        <begin position="83"/>
        <end position="458"/>
    </location>
</feature>
<dbReference type="Proteomes" id="UP000694888">
    <property type="component" value="Unplaced"/>
</dbReference>
<gene>
    <name evidence="12" type="primary">LOC101856598</name>
</gene>
<evidence type="ECO:0000256" key="4">
    <source>
        <dbReference type="ARBA" id="ARBA00023136"/>
    </source>
</evidence>
<feature type="compositionally biased region" description="Low complexity" evidence="7">
    <location>
        <begin position="1488"/>
        <end position="1502"/>
    </location>
</feature>
<feature type="compositionally biased region" description="Polar residues" evidence="7">
    <location>
        <begin position="1459"/>
        <end position="1472"/>
    </location>
</feature>
<dbReference type="InterPro" id="IPR001828">
    <property type="entry name" value="ANF_lig-bd_rcpt"/>
</dbReference>
<feature type="compositionally biased region" description="Polar residues" evidence="7">
    <location>
        <begin position="1202"/>
        <end position="1221"/>
    </location>
</feature>
<evidence type="ECO:0000313" key="11">
    <source>
        <dbReference type="Proteomes" id="UP000694888"/>
    </source>
</evidence>
<keyword evidence="11" id="KW-1185">Reference proteome</keyword>
<feature type="region of interest" description="Disordered" evidence="7">
    <location>
        <begin position="1157"/>
        <end position="1221"/>
    </location>
</feature>
<reference evidence="12" key="1">
    <citation type="submission" date="2025-08" db="UniProtKB">
        <authorList>
            <consortium name="RefSeq"/>
        </authorList>
    </citation>
    <scope>IDENTIFICATION</scope>
</reference>